<gene>
    <name evidence="1" type="ORF">SDC9_111741</name>
</gene>
<comment type="caution">
    <text evidence="1">The sequence shown here is derived from an EMBL/GenBank/DDBJ whole genome shotgun (WGS) entry which is preliminary data.</text>
</comment>
<sequence length="345" mass="38772">MRPGALVQQAVEEKRLVVEGKAQNAVFVPRGGKFAHAEIRLHPVFANAYRDVVQMRVSGAPGPKARQRQHRLPPGNGFYFGHGLPAALHRHLYRQPIAACLHRQRHQRIVILRGDADVLHIVLRHTFHPHRFPDAALRCVKQRGILAFFLQLLFAARVRQVLGRVLHAQGQHIAARRKVRRNVKGKRQVAALVAAQQGTVPKYLAFLVHRAKVQQHAALAKAGRKANFFAVMQVFTRLHNMPHPRKQCFGRVRHQNFAVPVVGVFGFGNGVLPRAIEIEVTVTYQVGPWVLLQNVIFLHGFAPLGHQLNHKFHFTCFIMCKLPARLTAGLVGCAALLQPNFLQCL</sequence>
<organism evidence="1">
    <name type="scientific">bioreactor metagenome</name>
    <dbReference type="NCBI Taxonomy" id="1076179"/>
    <lineage>
        <taxon>unclassified sequences</taxon>
        <taxon>metagenomes</taxon>
        <taxon>ecological metagenomes</taxon>
    </lineage>
</organism>
<evidence type="ECO:0000313" key="1">
    <source>
        <dbReference type="EMBL" id="MPM64850.1"/>
    </source>
</evidence>
<proteinExistence type="predicted"/>
<dbReference type="AlphaFoldDB" id="A0A645BHB0"/>
<name>A0A645BHB0_9ZZZZ</name>
<reference evidence="1" key="1">
    <citation type="submission" date="2019-08" db="EMBL/GenBank/DDBJ databases">
        <authorList>
            <person name="Kucharzyk K."/>
            <person name="Murdoch R.W."/>
            <person name="Higgins S."/>
            <person name="Loffler F."/>
        </authorList>
    </citation>
    <scope>NUCLEOTIDE SEQUENCE</scope>
</reference>
<accession>A0A645BHB0</accession>
<protein>
    <submittedName>
        <fullName evidence="1">Uncharacterized protein</fullName>
    </submittedName>
</protein>
<dbReference type="EMBL" id="VSSQ01020185">
    <property type="protein sequence ID" value="MPM64850.1"/>
    <property type="molecule type" value="Genomic_DNA"/>
</dbReference>